<dbReference type="HOGENOM" id="CLU_538626_0_0_1"/>
<dbReference type="PANTHER" id="PTHR40124:SF1">
    <property type="entry name" value="DISAGGREGATASE RELATED REPEAT PROTEIN"/>
    <property type="match status" value="1"/>
</dbReference>
<evidence type="ECO:0000259" key="3">
    <source>
        <dbReference type="Pfam" id="PF21294"/>
    </source>
</evidence>
<dbReference type="Pfam" id="PF21294">
    <property type="entry name" value="Polysacc_lyase_14"/>
    <property type="match status" value="1"/>
</dbReference>
<gene>
    <name evidence="4" type="ORF">I312_05870</name>
</gene>
<protein>
    <submittedName>
        <fullName evidence="4">Alginate lyase</fullName>
    </submittedName>
</protein>
<evidence type="ECO:0000256" key="2">
    <source>
        <dbReference type="SAM" id="SignalP"/>
    </source>
</evidence>
<evidence type="ECO:0000256" key="1">
    <source>
        <dbReference type="SAM" id="MobiDB-lite"/>
    </source>
</evidence>
<evidence type="ECO:0000313" key="4">
    <source>
        <dbReference type="EMBL" id="KIR44897.1"/>
    </source>
</evidence>
<accession>A0A0D0TEQ7</accession>
<dbReference type="Gene3D" id="2.60.120.200">
    <property type="match status" value="1"/>
</dbReference>
<feature type="region of interest" description="Disordered" evidence="1">
    <location>
        <begin position="45"/>
        <end position="107"/>
    </location>
</feature>
<name>A0A0D0TEQ7_CRYGA</name>
<feature type="compositionally biased region" description="Basic and acidic residues" evidence="1">
    <location>
        <begin position="85"/>
        <end position="94"/>
    </location>
</feature>
<keyword evidence="2" id="KW-0732">Signal</keyword>
<keyword evidence="4" id="KW-0456">Lyase</keyword>
<dbReference type="AlphaFoldDB" id="A0A0D0TEQ7"/>
<feature type="compositionally biased region" description="Basic residues" evidence="1">
    <location>
        <begin position="55"/>
        <end position="70"/>
    </location>
</feature>
<dbReference type="GO" id="GO:0016829">
    <property type="term" value="F:lyase activity"/>
    <property type="evidence" value="ECO:0007669"/>
    <property type="project" value="UniProtKB-KW"/>
</dbReference>
<feature type="domain" description="Polysaccharide lyase 14" evidence="3">
    <location>
        <begin position="293"/>
        <end position="497"/>
    </location>
</feature>
<sequence>MLRSIIAILPLLASFPLSSAYAVSDDVALESRSWYERAADALSSRADTAQGHSGLRSRAHTSGLRRRAPRHYSEAGQKLVRRKKETTQRRDGEKKKKKRSCKAKTTGLGAAATAASSSVSEEAASSTAILSGSLGAVANAATAGANSQAESSAVSSSSSDAAHVTNYAPTTTSSAESSTITDSASAVADALSPGISVSLSVSAAISINTSIDILTTYTAPDSATTAPTSVVSASASAATSSAANSSTSELSSDLLPWGHGISSWTTSDGLLSYDAALKPLTAGKLPTIGNAPDGTSALQATYPAGSYGLTNSGFSFYTAGDHSRVEVDNASEVSLSYSVFFEEGFGFNKGGKMPGLYGGTSLSEAKSCSGGRQTDRESCFSARLMWRTEGAGEIYDYLPVSYTSTDDGYGESIDRGAFTWATGRWQTVAIRVKLNDVGQANGEQELIVDGESKINITGVTFATVAGTKIYGIMAQTFFGGHTSDWASPKDQSLYFKDWTLTVLA</sequence>
<feature type="signal peptide" evidence="2">
    <location>
        <begin position="1"/>
        <end position="20"/>
    </location>
</feature>
<dbReference type="OrthoDB" id="3337916at2759"/>
<dbReference type="EMBL" id="KN847993">
    <property type="protein sequence ID" value="KIR44897.1"/>
    <property type="molecule type" value="Genomic_DNA"/>
</dbReference>
<feature type="chain" id="PRO_5002238038" evidence="2">
    <location>
        <begin position="21"/>
        <end position="504"/>
    </location>
</feature>
<reference evidence="4" key="1">
    <citation type="submission" date="2015-01" db="EMBL/GenBank/DDBJ databases">
        <title>The Genome Sequence of Cryptococcus gattii CA1280.</title>
        <authorList>
            <consortium name="The Broad Institute Genomics Platform"/>
            <person name="Cuomo C."/>
            <person name="Litvintseva A."/>
            <person name="Chen Y."/>
            <person name="Heitman J."/>
            <person name="Sun S."/>
            <person name="Springer D."/>
            <person name="Dromer F."/>
            <person name="Young S."/>
            <person name="Zeng Q."/>
            <person name="Gargeya S."/>
            <person name="Abouelleil A."/>
            <person name="Alvarado L."/>
            <person name="Chapman S.B."/>
            <person name="Gainer-Dewar J."/>
            <person name="Goldberg J."/>
            <person name="Griggs A."/>
            <person name="Gujja S."/>
            <person name="Hansen M."/>
            <person name="Howarth C."/>
            <person name="Imamovic A."/>
            <person name="Larimer J."/>
            <person name="Murphy C."/>
            <person name="Naylor J."/>
            <person name="Pearson M."/>
            <person name="Priest M."/>
            <person name="Roberts A."/>
            <person name="Saif S."/>
            <person name="Shea T."/>
            <person name="Sykes S."/>
            <person name="Wortman J."/>
            <person name="Nusbaum C."/>
            <person name="Birren B."/>
        </authorList>
    </citation>
    <scope>NUCLEOTIDE SEQUENCE [LARGE SCALE GENOMIC DNA]</scope>
    <source>
        <strain evidence="4">CA1280</strain>
    </source>
</reference>
<proteinExistence type="predicted"/>
<organism evidence="4">
    <name type="scientific">Cryptococcus bacillisporus CA1280</name>
    <dbReference type="NCBI Taxonomy" id="1296109"/>
    <lineage>
        <taxon>Eukaryota</taxon>
        <taxon>Fungi</taxon>
        <taxon>Dikarya</taxon>
        <taxon>Basidiomycota</taxon>
        <taxon>Agaricomycotina</taxon>
        <taxon>Tremellomycetes</taxon>
        <taxon>Tremellales</taxon>
        <taxon>Cryptococcaceae</taxon>
        <taxon>Cryptococcus</taxon>
        <taxon>Cryptococcus gattii species complex</taxon>
    </lineage>
</organism>
<dbReference type="InterPro" id="IPR048958">
    <property type="entry name" value="Polysacc_lyase_14"/>
</dbReference>
<dbReference type="PANTHER" id="PTHR40124">
    <property type="match status" value="1"/>
</dbReference>